<protein>
    <submittedName>
        <fullName evidence="3">Histidine kinase</fullName>
    </submittedName>
</protein>
<comment type="caution">
    <text evidence="3">The sequence shown here is derived from an EMBL/GenBank/DDBJ whole genome shotgun (WGS) entry which is preliminary data.</text>
</comment>
<dbReference type="InterPro" id="IPR050640">
    <property type="entry name" value="Bact_2-comp_sensor_kinase"/>
</dbReference>
<feature type="domain" description="Signal transduction histidine kinase internal region" evidence="2">
    <location>
        <begin position="161"/>
        <end position="240"/>
    </location>
</feature>
<dbReference type="EMBL" id="SWJE01000007">
    <property type="protein sequence ID" value="TKC88422.1"/>
    <property type="molecule type" value="Genomic_DNA"/>
</dbReference>
<keyword evidence="3" id="KW-0418">Kinase</keyword>
<name>A0A4U1I551_9BURK</name>
<dbReference type="GO" id="GO:0000155">
    <property type="term" value="F:phosphorelay sensor kinase activity"/>
    <property type="evidence" value="ECO:0007669"/>
    <property type="project" value="InterPro"/>
</dbReference>
<keyword evidence="1" id="KW-0472">Membrane</keyword>
<dbReference type="PANTHER" id="PTHR34220:SF9">
    <property type="entry name" value="SIGNAL TRANSDUCTION HISTIDINE KINASE INTERNAL REGION DOMAIN-CONTAINING PROTEIN"/>
    <property type="match status" value="1"/>
</dbReference>
<feature type="transmembrane region" description="Helical" evidence="1">
    <location>
        <begin position="116"/>
        <end position="135"/>
    </location>
</feature>
<evidence type="ECO:0000256" key="1">
    <source>
        <dbReference type="SAM" id="Phobius"/>
    </source>
</evidence>
<dbReference type="AlphaFoldDB" id="A0A4U1I551"/>
<organism evidence="3 4">
    <name type="scientific">Trinickia terrae</name>
    <dbReference type="NCBI Taxonomy" id="2571161"/>
    <lineage>
        <taxon>Bacteria</taxon>
        <taxon>Pseudomonadati</taxon>
        <taxon>Pseudomonadota</taxon>
        <taxon>Betaproteobacteria</taxon>
        <taxon>Burkholderiales</taxon>
        <taxon>Burkholderiaceae</taxon>
        <taxon>Trinickia</taxon>
    </lineage>
</organism>
<feature type="transmembrane region" description="Helical" evidence="1">
    <location>
        <begin position="21"/>
        <end position="39"/>
    </location>
</feature>
<accession>A0A4U1I551</accession>
<feature type="transmembrane region" description="Helical" evidence="1">
    <location>
        <begin position="45"/>
        <end position="64"/>
    </location>
</feature>
<proteinExistence type="predicted"/>
<keyword evidence="3" id="KW-0808">Transferase</keyword>
<reference evidence="3 4" key="1">
    <citation type="submission" date="2019-04" db="EMBL/GenBank/DDBJ databases">
        <title>Trinickia sp. 7GSK02, isolated from subtropical forest soil.</title>
        <authorList>
            <person name="Gao Z.-H."/>
            <person name="Qiu L.-H."/>
        </authorList>
    </citation>
    <scope>NUCLEOTIDE SEQUENCE [LARGE SCALE GENOMIC DNA]</scope>
    <source>
        <strain evidence="3 4">7GSK02</strain>
    </source>
</reference>
<keyword evidence="4" id="KW-1185">Reference proteome</keyword>
<dbReference type="Pfam" id="PF06580">
    <property type="entry name" value="His_kinase"/>
    <property type="match status" value="1"/>
</dbReference>
<keyword evidence="1" id="KW-1133">Transmembrane helix</keyword>
<dbReference type="SUPFAM" id="SSF55874">
    <property type="entry name" value="ATPase domain of HSP90 chaperone/DNA topoisomerase II/histidine kinase"/>
    <property type="match status" value="1"/>
</dbReference>
<evidence type="ECO:0000313" key="4">
    <source>
        <dbReference type="Proteomes" id="UP000305539"/>
    </source>
</evidence>
<dbReference type="InterPro" id="IPR010559">
    <property type="entry name" value="Sig_transdc_His_kin_internal"/>
</dbReference>
<feature type="transmembrane region" description="Helical" evidence="1">
    <location>
        <begin position="76"/>
        <end position="96"/>
    </location>
</feature>
<dbReference type="PANTHER" id="PTHR34220">
    <property type="entry name" value="SENSOR HISTIDINE KINASE YPDA"/>
    <property type="match status" value="1"/>
</dbReference>
<dbReference type="Gene3D" id="3.30.565.10">
    <property type="entry name" value="Histidine kinase-like ATPase, C-terminal domain"/>
    <property type="match status" value="1"/>
</dbReference>
<dbReference type="GO" id="GO:0016020">
    <property type="term" value="C:membrane"/>
    <property type="evidence" value="ECO:0007669"/>
    <property type="project" value="InterPro"/>
</dbReference>
<evidence type="ECO:0000259" key="2">
    <source>
        <dbReference type="Pfam" id="PF06580"/>
    </source>
</evidence>
<dbReference type="OrthoDB" id="2514702at2"/>
<sequence>MQSKFASTPFSKTGGRSRYMHLVWLVVFNSLIATGFWTRAPHDPILPYFVLGNGIGFSAYLIGGLANRIAGRRIPIVLRVLIVGPLAVVIGVELAARTVGHVPSLLQHASLATWLYYAPTFLVAGVAIVMFSLFVQSAQMRAALETERREAAELRQSETAARLALLQAQIEPHFLFNTLANVQSLIERDPARASAMLDSLNRYLRASLGRTRKPVSLLGEELELVDALLHIASMRLGDRLRYRIAVPGALRQLALPPLLLQPLVENALLHGIEPAIDGGEILVRARRDGEMLELSVIDTGMGLGHGKGLHGGVGLSNVRARLNSLYGEAGSLTVVGNTGAHGGALLDAAPDAGGASSDADATAAGRGAASAGTGGMMATNAARGVTATLRIPIR</sequence>
<gene>
    <name evidence="3" type="ORF">FAZ69_14880</name>
</gene>
<dbReference type="Proteomes" id="UP000305539">
    <property type="component" value="Unassembled WGS sequence"/>
</dbReference>
<keyword evidence="1" id="KW-0812">Transmembrane</keyword>
<evidence type="ECO:0000313" key="3">
    <source>
        <dbReference type="EMBL" id="TKC88422.1"/>
    </source>
</evidence>
<dbReference type="InterPro" id="IPR036890">
    <property type="entry name" value="HATPase_C_sf"/>
</dbReference>